<dbReference type="PANTHER" id="PTHR31490">
    <property type="entry name" value="GLYCOSYL HYDROLASE"/>
    <property type="match status" value="1"/>
</dbReference>
<dbReference type="Pfam" id="PF02018">
    <property type="entry name" value="CBM_4_9"/>
    <property type="match status" value="5"/>
</dbReference>
<keyword evidence="2" id="KW-0858">Xylan degradation</keyword>
<evidence type="ECO:0000256" key="2">
    <source>
        <dbReference type="ARBA" id="ARBA00022651"/>
    </source>
</evidence>
<comment type="caution">
    <text evidence="12">The sequence shown here is derived from an EMBL/GenBank/DDBJ whole genome shotgun (WGS) entry which is preliminary data.</text>
</comment>
<dbReference type="FunFam" id="3.20.20.80:FF:000104">
    <property type="entry name" value="Endo-1,4-beta-xylanase A"/>
    <property type="match status" value="2"/>
</dbReference>
<dbReference type="PROSITE" id="PS51760">
    <property type="entry name" value="GH10_2"/>
    <property type="match status" value="2"/>
</dbReference>
<comment type="similarity">
    <text evidence="1">Belongs to the glycosyl hydrolase 10 (cellulase F) family.</text>
</comment>
<dbReference type="Gene3D" id="3.20.20.80">
    <property type="entry name" value="Glycosidases"/>
    <property type="match status" value="2"/>
</dbReference>
<keyword evidence="3" id="KW-0677">Repeat</keyword>
<evidence type="ECO:0000256" key="10">
    <source>
        <dbReference type="SAM" id="SignalP"/>
    </source>
</evidence>
<keyword evidence="5" id="KW-0119">Carbohydrate metabolism</keyword>
<dbReference type="Gene3D" id="2.60.120.260">
    <property type="entry name" value="Galactose-binding domain-like"/>
    <property type="match status" value="5"/>
</dbReference>
<dbReference type="InterPro" id="IPR003305">
    <property type="entry name" value="CenC_carb-bd"/>
</dbReference>
<dbReference type="InterPro" id="IPR044846">
    <property type="entry name" value="GH10"/>
</dbReference>
<dbReference type="GO" id="GO:0045493">
    <property type="term" value="P:xylan catabolic process"/>
    <property type="evidence" value="ECO:0007669"/>
    <property type="project" value="UniProtKB-KW"/>
</dbReference>
<accession>A0A4U5PQM5</accession>
<dbReference type="PROSITE" id="PS00591">
    <property type="entry name" value="GH10_1"/>
    <property type="match status" value="1"/>
</dbReference>
<dbReference type="Pfam" id="PF00331">
    <property type="entry name" value="Glyco_hydro_10"/>
    <property type="match status" value="2"/>
</dbReference>
<evidence type="ECO:0000256" key="5">
    <source>
        <dbReference type="ARBA" id="ARBA00023277"/>
    </source>
</evidence>
<dbReference type="GO" id="GO:0031176">
    <property type="term" value="F:endo-1,4-beta-xylanase activity"/>
    <property type="evidence" value="ECO:0007669"/>
    <property type="project" value="UniProtKB-ARBA"/>
</dbReference>
<organism evidence="12">
    <name type="scientific">Populus alba</name>
    <name type="common">White poplar</name>
    <dbReference type="NCBI Taxonomy" id="43335"/>
    <lineage>
        <taxon>Eukaryota</taxon>
        <taxon>Viridiplantae</taxon>
        <taxon>Streptophyta</taxon>
        <taxon>Embryophyta</taxon>
        <taxon>Tracheophyta</taxon>
        <taxon>Spermatophyta</taxon>
        <taxon>Magnoliopsida</taxon>
        <taxon>eudicotyledons</taxon>
        <taxon>Gunneridae</taxon>
        <taxon>Pentapetalae</taxon>
        <taxon>rosids</taxon>
        <taxon>fabids</taxon>
        <taxon>Malpighiales</taxon>
        <taxon>Salicaceae</taxon>
        <taxon>Saliceae</taxon>
        <taxon>Populus</taxon>
    </lineage>
</organism>
<evidence type="ECO:0000256" key="6">
    <source>
        <dbReference type="ARBA" id="ARBA00023295"/>
    </source>
</evidence>
<feature type="region of interest" description="Disordered" evidence="9">
    <location>
        <begin position="786"/>
        <end position="815"/>
    </location>
</feature>
<dbReference type="InterPro" id="IPR008979">
    <property type="entry name" value="Galactose-bd-like_sf"/>
</dbReference>
<keyword evidence="6" id="KW-0326">Glycosidase</keyword>
<reference evidence="12" key="1">
    <citation type="submission" date="2018-10" db="EMBL/GenBank/DDBJ databases">
        <title>Population genomic analysis revealed the cold adaptation of white poplar.</title>
        <authorList>
            <person name="Liu Y.-J."/>
        </authorList>
    </citation>
    <scope>NUCLEOTIDE SEQUENCE [LARGE SCALE GENOMIC DNA]</scope>
    <source>
        <strain evidence="12">PAL-ZL1</strain>
    </source>
</reference>
<name>A0A4U5PQM5_POPAL</name>
<dbReference type="InterPro" id="IPR017853">
    <property type="entry name" value="GH"/>
</dbReference>
<evidence type="ECO:0000313" key="12">
    <source>
        <dbReference type="EMBL" id="TKR99203.1"/>
    </source>
</evidence>
<dbReference type="SUPFAM" id="SSF49785">
    <property type="entry name" value="Galactose-binding domain-like"/>
    <property type="match status" value="5"/>
</dbReference>
<dbReference type="SMART" id="SM00633">
    <property type="entry name" value="Glyco_10"/>
    <property type="match status" value="1"/>
</dbReference>
<keyword evidence="10" id="KW-0732">Signal</keyword>
<keyword evidence="4" id="KW-0378">Hydrolase</keyword>
<dbReference type="PANTHER" id="PTHR31490:SF1">
    <property type="entry name" value="ENDO-1,4-BETA-XYLANASE 1"/>
    <property type="match status" value="1"/>
</dbReference>
<dbReference type="FunFam" id="2.60.120.260:FF:000103">
    <property type="entry name" value="Glycosyl hydrolase family 10 protein"/>
    <property type="match status" value="2"/>
</dbReference>
<evidence type="ECO:0000256" key="1">
    <source>
        <dbReference type="ARBA" id="ARBA00007495"/>
    </source>
</evidence>
<evidence type="ECO:0000256" key="3">
    <source>
        <dbReference type="ARBA" id="ARBA00022737"/>
    </source>
</evidence>
<feature type="domain" description="GH10" evidence="11">
    <location>
        <begin position="404"/>
        <end position="699"/>
    </location>
</feature>
<dbReference type="FunFam" id="2.60.120.260:FF:000146">
    <property type="entry name" value="Glycosyl hydrolase family 10 protein"/>
    <property type="match status" value="1"/>
</dbReference>
<feature type="active site" description="Nucleophile" evidence="8">
    <location>
        <position position="634"/>
    </location>
</feature>
<dbReference type="InterPro" id="IPR001000">
    <property type="entry name" value="GH10_dom"/>
</dbReference>
<evidence type="ECO:0000256" key="8">
    <source>
        <dbReference type="PROSITE-ProRule" id="PRU10061"/>
    </source>
</evidence>
<evidence type="ECO:0000256" key="7">
    <source>
        <dbReference type="ARBA" id="ARBA00023326"/>
    </source>
</evidence>
<dbReference type="SUPFAM" id="SSF51445">
    <property type="entry name" value="(Trans)glycosidases"/>
    <property type="match status" value="2"/>
</dbReference>
<feature type="chain" id="PRO_5020250521" description="GH10 domain-containing protein" evidence="10">
    <location>
        <begin position="25"/>
        <end position="1722"/>
    </location>
</feature>
<proteinExistence type="inferred from homology"/>
<evidence type="ECO:0000259" key="11">
    <source>
        <dbReference type="PROSITE" id="PS51760"/>
    </source>
</evidence>
<sequence>MEIHFSSLALVSVVILHLVLSAESFPVYQATTTGSVGAGDDNVILNPRFEDGLNNWSGKGCKIELHKSMEDGKVFPQSGKFFASATNRTENWNGIEQDITGRVQRKVAYQVTAVVRIYVDNDTSAGVQITLWLQEPDFREQYISIANSQVTNKDWVQLQGEFLLNEAPSRLVIYLEGPSPGTDILVNSLVVKRAEKIPASARPFSKNATFGGNIIENSNLDDGTTGWFPLGNCALSVGTGSPHVLPPMARDSLGTYESLSGRYVIVTNRSDSWMGPAQLITDKLKLYLTYQVSAWVRIGPGATSPQIVNVALGVDGQWINGGEVEFNDDNWHEIGGSFRIEKQPSNVMVYVQGPASGVDLMVSGLQIFPVNRQVRFKYLKKQTDEIRKRDIILKFSRSESSNTAGNSVKVRQIKNSFPLGSCVTRTSMDNEKFVKFLVKSFNWAVFENELKWSWTEPQEGKFNYRDADELLDLCKSYNIEVRGHCIFWEMEYAIQSWVRSLNASGLMTAVQNRLTGLLTRYKGQFRHYDVNNEMLHGSFYPDRLGKDIQANMFKTSHELDPYATLFVNDYHIEDGSDIRSTPEKYIQQILDLQKQGAPVGGIGIQGHIGVPVGPIICSALDKLGTLGIPIWFTELDVSCPNEFVRADDLEVVLREAFAHPAVEGVILWGFWELYMSRKNAHLVNADGKINAAGKRFLSLKKEWLSHASGHIDELGEFRFRGFHGTYSVEFVSTTEKVNMTFVVDQVVGAARFVDFTCKSPNGVYKMRRFLTCCFNSQATKTNLKQEYQQESRANMETQQNNNGNDHSETVSQNMIDSSNSNAPNIILNHDFSRGLNSWHPNCCDGFVLSADSGHSGFSTKPGSNYAVVSNRKECWQGLEQDITSRISPCSTYSISARVGVSGLVQYPTDVLATLKLEYQNSATSYLLVGKTSVSKEGWEKLEGTFSLATMPDRVVFYLEGPAPGVDLLIESVIITCSCPSECNNARPCAGDGDGNIILNPQFDDGLNNWSGRGCKIGIHDSIADGKIVPLSGKVFASATERSQSWNGIQQEITERVQRKLAYEATAVVRIFGNNVTSADIRATLWVQTPNLREQYIGIANLQATDKDWVQLQGKFLLNGSPKRVVIYIEGPPAGTDILVNSFVVKHAEKIPPSPPPVIENPAFGVNIIQNSNLSDGTNGWFPLGNCTLTVATGSPHILPPMARDSLGPHEPLSGRCILVTKRTQTWMGPAQMITDKLKLLLTYQVSAWVKIGSGANGPQNVNVALGVDNQWVNGGQVEINDDRWHEIGGSFRIEKQPSKVMVYVQGPAAGVDLMLAGLQIFPVDRESRFKHLRRQTDKIRKRDVTLKFSGGGSSSVLGTFIKVRQMQNSFPFGSCMSRTNLDNEDFVNFFVKNFNWAVFGNELKWYWTEAQQGNFNYSDADEMLDLCKKNNIEARGHCIFWEVDGTVQQWIKALNKNDMMTAVQNRLTGLLTRYKGKFSHYDVNNEMLHGSFYQDHLGKDIRANMFKTANQLDPSALLFVNDYHVEDGCDTRSSPEKYSEQILDLQEQEKYIEQILDLQEQGAPVGGIGIQGHIDSPVGPVVCSALDKLGILGLPIWFTELDVSSVNECVRGDDLEVMLREAYAHPAVDGIMLWGFWELFMSRDNAHLVNAEGELNEAGKRYLSLKKEWLSRAHGHIDEQGQFAFRGFHGTYVLEIETVSKKMTKTFVVDKGDSPLVVSIDL</sequence>
<dbReference type="PRINTS" id="PR00134">
    <property type="entry name" value="GLHYDRLASE10"/>
</dbReference>
<gene>
    <name evidence="12" type="ORF">D5086_0000195920</name>
</gene>
<evidence type="ECO:0000256" key="4">
    <source>
        <dbReference type="ARBA" id="ARBA00022801"/>
    </source>
</evidence>
<dbReference type="EMBL" id="RCHU01000641">
    <property type="protein sequence ID" value="TKR99203.1"/>
    <property type="molecule type" value="Genomic_DNA"/>
</dbReference>
<feature type="signal peptide" evidence="10">
    <location>
        <begin position="1"/>
        <end position="24"/>
    </location>
</feature>
<dbReference type="STRING" id="43335.A0A4U5PQM5"/>
<evidence type="ECO:0000256" key="9">
    <source>
        <dbReference type="SAM" id="MobiDB-lite"/>
    </source>
</evidence>
<dbReference type="InterPro" id="IPR031158">
    <property type="entry name" value="GH10_AS"/>
</dbReference>
<protein>
    <recommendedName>
        <fullName evidence="11">GH10 domain-containing protein</fullName>
    </recommendedName>
</protein>
<keyword evidence="7" id="KW-0624">Polysaccharide degradation</keyword>
<feature type="domain" description="GH10" evidence="11">
    <location>
        <begin position="1357"/>
        <end position="1665"/>
    </location>
</feature>